<dbReference type="InterPro" id="IPR001640">
    <property type="entry name" value="Lgt"/>
</dbReference>
<evidence type="ECO:0000256" key="6">
    <source>
        <dbReference type="ARBA" id="ARBA00023136"/>
    </source>
</evidence>
<reference evidence="9 10" key="1">
    <citation type="submission" date="2024-02" db="EMBL/GenBank/DDBJ databases">
        <title>Lysinimicrobium sediminis NBRC 112286.</title>
        <authorList>
            <person name="Ichikawa N."/>
            <person name="Katano-Makiyama Y."/>
            <person name="Hidaka K."/>
        </authorList>
    </citation>
    <scope>NUCLEOTIDE SEQUENCE [LARGE SCALE GENOMIC DNA]</scope>
    <source>
        <strain evidence="9 10">NBRC 112286</strain>
    </source>
</reference>
<feature type="transmembrane region" description="Helical" evidence="7">
    <location>
        <begin position="106"/>
        <end position="124"/>
    </location>
</feature>
<feature type="transmembrane region" description="Helical" evidence="7">
    <location>
        <begin position="44"/>
        <end position="66"/>
    </location>
</feature>
<feature type="transmembrane region" description="Helical" evidence="7">
    <location>
        <begin position="223"/>
        <end position="240"/>
    </location>
</feature>
<sequence length="278" mass="29622">MRPILFSILGLDVQTYGVSKAAAAIVAAYVLARAFRRHGLARDDAYGLVTWATVWGFVGAKIYFILERLPDVTPHDLGGSGFTWYGGLLGGTAAALIMIRRRHLPFGVVVDATAVPLSLAYAIGRAGCWFSGDGTYGKPTTLPWGMKVTAGMLPSDVAVHPTPLYEAGAALIIAALLWALSRRAIPPFTVFAAYLVLSGVARFGVELLRTNPPAWWGLTQPQLWSVVSVAAGIALATHALRRTRPREHAHARDSSSNVHETPVDPAVARAHTGGVPTP</sequence>
<comment type="caution">
    <text evidence="9">The sequence shown here is derived from an EMBL/GenBank/DDBJ whole genome shotgun (WGS) entry which is preliminary data.</text>
</comment>
<protein>
    <recommendedName>
        <fullName evidence="7">Phosphatidylglycerol--prolipoprotein diacylglyceryl transferase</fullName>
        <ecNumber evidence="7">2.5.1.145</ecNumber>
    </recommendedName>
</protein>
<dbReference type="Pfam" id="PF01790">
    <property type="entry name" value="LGT"/>
    <property type="match status" value="1"/>
</dbReference>
<comment type="similarity">
    <text evidence="1 7">Belongs to the Lgt family.</text>
</comment>
<evidence type="ECO:0000256" key="8">
    <source>
        <dbReference type="SAM" id="MobiDB-lite"/>
    </source>
</evidence>
<organism evidence="9 10">
    <name type="scientific">Demequina sediminis</name>
    <dbReference type="NCBI Taxonomy" id="1930058"/>
    <lineage>
        <taxon>Bacteria</taxon>
        <taxon>Bacillati</taxon>
        <taxon>Actinomycetota</taxon>
        <taxon>Actinomycetes</taxon>
        <taxon>Micrococcales</taxon>
        <taxon>Demequinaceae</taxon>
        <taxon>Demequina</taxon>
    </lineage>
</organism>
<evidence type="ECO:0000256" key="7">
    <source>
        <dbReference type="HAMAP-Rule" id="MF_01147"/>
    </source>
</evidence>
<feature type="region of interest" description="Disordered" evidence="8">
    <location>
        <begin position="244"/>
        <end position="278"/>
    </location>
</feature>
<feature type="transmembrane region" description="Helical" evidence="7">
    <location>
        <begin position="13"/>
        <end position="32"/>
    </location>
</feature>
<feature type="transmembrane region" description="Helical" evidence="7">
    <location>
        <begin position="187"/>
        <end position="203"/>
    </location>
</feature>
<comment type="function">
    <text evidence="7">Catalyzes the transfer of the diacylglyceryl group from phosphatidylglycerol to the sulfhydryl group of the N-terminal cysteine of a prolipoprotein, the first step in the formation of mature lipoproteins.</text>
</comment>
<feature type="transmembrane region" description="Helical" evidence="7">
    <location>
        <begin position="82"/>
        <end position="99"/>
    </location>
</feature>
<dbReference type="EC" id="2.5.1.145" evidence="7"/>
<dbReference type="RefSeq" id="WP_286215406.1">
    <property type="nucleotide sequence ID" value="NZ_AP027736.1"/>
</dbReference>
<dbReference type="PANTHER" id="PTHR30589">
    <property type="entry name" value="PROLIPOPROTEIN DIACYLGLYCERYL TRANSFERASE"/>
    <property type="match status" value="1"/>
</dbReference>
<keyword evidence="10" id="KW-1185">Reference proteome</keyword>
<gene>
    <name evidence="9" type="primary">lgt_2</name>
    <name evidence="7" type="synonym">lgt</name>
    <name evidence="9" type="ORF">Lsed01_01633</name>
</gene>
<feature type="transmembrane region" description="Helical" evidence="7">
    <location>
        <begin position="162"/>
        <end position="180"/>
    </location>
</feature>
<comment type="subcellular location">
    <subcellularLocation>
        <location evidence="7">Cell membrane</location>
        <topology evidence="7">Multi-pass membrane protein</topology>
    </subcellularLocation>
</comment>
<evidence type="ECO:0000256" key="1">
    <source>
        <dbReference type="ARBA" id="ARBA00007150"/>
    </source>
</evidence>
<dbReference type="EMBL" id="BAABRR010000007">
    <property type="protein sequence ID" value="GAA5519195.1"/>
    <property type="molecule type" value="Genomic_DNA"/>
</dbReference>
<evidence type="ECO:0000256" key="5">
    <source>
        <dbReference type="ARBA" id="ARBA00022989"/>
    </source>
</evidence>
<name>A0ABP9WK73_9MICO</name>
<evidence type="ECO:0000256" key="4">
    <source>
        <dbReference type="ARBA" id="ARBA00022692"/>
    </source>
</evidence>
<evidence type="ECO:0000256" key="3">
    <source>
        <dbReference type="ARBA" id="ARBA00022679"/>
    </source>
</evidence>
<dbReference type="HAMAP" id="MF_01147">
    <property type="entry name" value="Lgt"/>
    <property type="match status" value="1"/>
</dbReference>
<keyword evidence="2 7" id="KW-1003">Cell membrane</keyword>
<evidence type="ECO:0000313" key="10">
    <source>
        <dbReference type="Proteomes" id="UP001426770"/>
    </source>
</evidence>
<dbReference type="Proteomes" id="UP001426770">
    <property type="component" value="Unassembled WGS sequence"/>
</dbReference>
<comment type="pathway">
    <text evidence="7">Protein modification; lipoprotein biosynthesis (diacylglyceryl transfer).</text>
</comment>
<keyword evidence="4 7" id="KW-0812">Transmembrane</keyword>
<feature type="binding site" evidence="7">
    <location>
        <position position="125"/>
    </location>
    <ligand>
        <name>a 1,2-diacyl-sn-glycero-3-phospho-(1'-sn-glycerol)</name>
        <dbReference type="ChEBI" id="CHEBI:64716"/>
    </ligand>
</feature>
<proteinExistence type="inferred from homology"/>
<dbReference type="GO" id="GO:0016740">
    <property type="term" value="F:transferase activity"/>
    <property type="evidence" value="ECO:0007669"/>
    <property type="project" value="UniProtKB-KW"/>
</dbReference>
<keyword evidence="5 7" id="KW-1133">Transmembrane helix</keyword>
<accession>A0ABP9WK73</accession>
<comment type="catalytic activity">
    <reaction evidence="7">
        <text>L-cysteinyl-[prolipoprotein] + a 1,2-diacyl-sn-glycero-3-phospho-(1'-sn-glycerol) = an S-1,2-diacyl-sn-glyceryl-L-cysteinyl-[prolipoprotein] + sn-glycerol 1-phosphate + H(+)</text>
        <dbReference type="Rhea" id="RHEA:56712"/>
        <dbReference type="Rhea" id="RHEA-COMP:14679"/>
        <dbReference type="Rhea" id="RHEA-COMP:14680"/>
        <dbReference type="ChEBI" id="CHEBI:15378"/>
        <dbReference type="ChEBI" id="CHEBI:29950"/>
        <dbReference type="ChEBI" id="CHEBI:57685"/>
        <dbReference type="ChEBI" id="CHEBI:64716"/>
        <dbReference type="ChEBI" id="CHEBI:140658"/>
        <dbReference type="EC" id="2.5.1.145"/>
    </reaction>
</comment>
<keyword evidence="3 7" id="KW-0808">Transferase</keyword>
<evidence type="ECO:0000256" key="2">
    <source>
        <dbReference type="ARBA" id="ARBA00022475"/>
    </source>
</evidence>
<keyword evidence="6 7" id="KW-0472">Membrane</keyword>
<dbReference type="PANTHER" id="PTHR30589:SF0">
    <property type="entry name" value="PHOSPHATIDYLGLYCEROL--PROLIPOPROTEIN DIACYLGLYCERYL TRANSFERASE"/>
    <property type="match status" value="1"/>
</dbReference>
<evidence type="ECO:0000313" key="9">
    <source>
        <dbReference type="EMBL" id="GAA5519195.1"/>
    </source>
</evidence>